<evidence type="ECO:0000256" key="12">
    <source>
        <dbReference type="ARBA" id="ARBA00047353"/>
    </source>
</evidence>
<comment type="pathway">
    <text evidence="3">Protein modification; protein glycosylation.</text>
</comment>
<evidence type="ECO:0000256" key="1">
    <source>
        <dbReference type="ARBA" id="ARBA00001946"/>
    </source>
</evidence>
<organism evidence="13">
    <name type="scientific">Alectorobius mimon</name>
    <dbReference type="NCBI Taxonomy" id="360319"/>
    <lineage>
        <taxon>Eukaryota</taxon>
        <taxon>Metazoa</taxon>
        <taxon>Ecdysozoa</taxon>
        <taxon>Arthropoda</taxon>
        <taxon>Chelicerata</taxon>
        <taxon>Arachnida</taxon>
        <taxon>Acari</taxon>
        <taxon>Parasitiformes</taxon>
        <taxon>Ixodida</taxon>
        <taxon>Ixodoidea</taxon>
        <taxon>Argasidae</taxon>
        <taxon>Ornithodorinae</taxon>
        <taxon>Alectorobius</taxon>
    </lineage>
</organism>
<evidence type="ECO:0000256" key="6">
    <source>
        <dbReference type="ARBA" id="ARBA00022679"/>
    </source>
</evidence>
<dbReference type="PANTHER" id="PTHR21528">
    <property type="entry name" value="DEHYDRODOLICHYL DIPHOSPHATE SYNTHASE COMPLEX SUBUNIT NUS1"/>
    <property type="match status" value="1"/>
</dbReference>
<evidence type="ECO:0000256" key="2">
    <source>
        <dbReference type="ARBA" id="ARBA00004586"/>
    </source>
</evidence>
<keyword evidence="13" id="KW-0675">Receptor</keyword>
<evidence type="ECO:0000256" key="4">
    <source>
        <dbReference type="ARBA" id="ARBA00005432"/>
    </source>
</evidence>
<keyword evidence="7" id="KW-0812">Transmembrane</keyword>
<evidence type="ECO:0000256" key="5">
    <source>
        <dbReference type="ARBA" id="ARBA00012596"/>
    </source>
</evidence>
<evidence type="ECO:0000256" key="8">
    <source>
        <dbReference type="ARBA" id="ARBA00022824"/>
    </source>
</evidence>
<dbReference type="AlphaFoldDB" id="A0A147B8J5"/>
<protein>
    <recommendedName>
        <fullName evidence="5">ditrans,polycis-polyprenyl diphosphate synthase [(2E,6E)-farnesyldiphosphate specific]</fullName>
        <ecNumber evidence="5">2.5.1.87</ecNumber>
    </recommendedName>
</protein>
<dbReference type="UniPathway" id="UPA00378"/>
<keyword evidence="6" id="KW-0808">Transferase</keyword>
<evidence type="ECO:0000256" key="11">
    <source>
        <dbReference type="ARBA" id="ARBA00023136"/>
    </source>
</evidence>
<sequence length="106" mass="12162">VHVRLSGPEDGRPLLVDATRRICTLVKRGMLDWEDVAPEFIQTNISEWPDPDALLRLGKVHSLLGYQPWELRLTEIISLPTHKGVTLSEFLDVLYTYSKCDQRFGK</sequence>
<dbReference type="PANTHER" id="PTHR21528:SF0">
    <property type="entry name" value="DEHYDRODOLICHYL DIPHOSPHATE SYNTHASE COMPLEX SUBUNIT NUS1"/>
    <property type="match status" value="1"/>
</dbReference>
<reference evidence="13" key="1">
    <citation type="submission" date="2016-03" db="EMBL/GenBank/DDBJ databases">
        <title>Gut transcriptome analysis on engorged females of Ornithodoros mimon (Acari: Argasidae) and phylogenetic inferences of soft ticks.</title>
        <authorList>
            <person name="Landulfo G.A."/>
            <person name="Giovanni D."/>
            <person name="Carvalho E."/>
            <person name="Junqueira-de-Azevedo I."/>
            <person name="Patane J."/>
            <person name="Mendoca R."/>
            <person name="Barros-Battesti D."/>
        </authorList>
    </citation>
    <scope>NUCLEOTIDE SEQUENCE</scope>
    <source>
        <strain evidence="13">Females</strain>
        <tissue evidence="13">Gut</tissue>
    </source>
</reference>
<dbReference type="InterPro" id="IPR038887">
    <property type="entry name" value="Nus1/NgBR"/>
</dbReference>
<evidence type="ECO:0000256" key="7">
    <source>
        <dbReference type="ARBA" id="ARBA00022692"/>
    </source>
</evidence>
<dbReference type="InterPro" id="IPR036424">
    <property type="entry name" value="UPP_synth-like_sf"/>
</dbReference>
<keyword evidence="11" id="KW-0472">Membrane</keyword>
<keyword evidence="9" id="KW-0460">Magnesium</keyword>
<comment type="subcellular location">
    <subcellularLocation>
        <location evidence="2">Endoplasmic reticulum membrane</location>
    </subcellularLocation>
</comment>
<keyword evidence="8" id="KW-0256">Endoplasmic reticulum</keyword>
<dbReference type="GO" id="GO:0045547">
    <property type="term" value="F:ditrans,polycis-polyprenyl diphosphate synthase [(2E,6E)-farnesyl diphosphate specific] activity"/>
    <property type="evidence" value="ECO:0007669"/>
    <property type="project" value="UniProtKB-EC"/>
</dbReference>
<name>A0A147B8J5_9ACAR</name>
<dbReference type="GO" id="GO:0005789">
    <property type="term" value="C:endoplasmic reticulum membrane"/>
    <property type="evidence" value="ECO:0007669"/>
    <property type="project" value="UniProtKB-SubCell"/>
</dbReference>
<evidence type="ECO:0000313" key="13">
    <source>
        <dbReference type="EMBL" id="JAR87090.1"/>
    </source>
</evidence>
<keyword evidence="10" id="KW-1133">Transmembrane helix</keyword>
<dbReference type="GO" id="GO:1904423">
    <property type="term" value="C:dehydrodolichyl diphosphate synthase complex"/>
    <property type="evidence" value="ECO:0007669"/>
    <property type="project" value="InterPro"/>
</dbReference>
<evidence type="ECO:0000256" key="9">
    <source>
        <dbReference type="ARBA" id="ARBA00022842"/>
    </source>
</evidence>
<accession>A0A147B8J5</accession>
<comment type="similarity">
    <text evidence="4">Belongs to the UPP synthase family.</text>
</comment>
<dbReference type="SUPFAM" id="SSF64005">
    <property type="entry name" value="Undecaprenyl diphosphate synthase"/>
    <property type="match status" value="1"/>
</dbReference>
<dbReference type="EMBL" id="GEIB01000960">
    <property type="protein sequence ID" value="JAR87090.1"/>
    <property type="molecule type" value="Transcribed_RNA"/>
</dbReference>
<comment type="catalytic activity">
    <reaction evidence="12">
        <text>n isopentenyl diphosphate + (2E,6E)-farnesyl diphosphate = a di-trans,poly-cis-polyprenyl diphosphate + n diphosphate</text>
        <dbReference type="Rhea" id="RHEA:53008"/>
        <dbReference type="Rhea" id="RHEA-COMP:19494"/>
        <dbReference type="ChEBI" id="CHEBI:33019"/>
        <dbReference type="ChEBI" id="CHEBI:128769"/>
        <dbReference type="ChEBI" id="CHEBI:136960"/>
        <dbReference type="ChEBI" id="CHEBI:175763"/>
        <dbReference type="EC" id="2.5.1.87"/>
    </reaction>
</comment>
<dbReference type="EC" id="2.5.1.87" evidence="5"/>
<dbReference type="Gene3D" id="3.40.1180.10">
    <property type="entry name" value="Decaprenyl diphosphate synthase-like"/>
    <property type="match status" value="1"/>
</dbReference>
<feature type="non-terminal residue" evidence="13">
    <location>
        <position position="1"/>
    </location>
</feature>
<evidence type="ECO:0000256" key="3">
    <source>
        <dbReference type="ARBA" id="ARBA00004922"/>
    </source>
</evidence>
<proteinExistence type="inferred from homology"/>
<comment type="cofactor">
    <cofactor evidence="1">
        <name>Mg(2+)</name>
        <dbReference type="ChEBI" id="CHEBI:18420"/>
    </cofactor>
</comment>
<evidence type="ECO:0000256" key="10">
    <source>
        <dbReference type="ARBA" id="ARBA00022989"/>
    </source>
</evidence>